<gene>
    <name evidence="3" type="ORF">GR183_05415</name>
</gene>
<dbReference type="EMBL" id="WUMV01000002">
    <property type="protein sequence ID" value="MXN64334.1"/>
    <property type="molecule type" value="Genomic_DNA"/>
</dbReference>
<dbReference type="AlphaFoldDB" id="A0A7X3S716"/>
<proteinExistence type="predicted"/>
<dbReference type="PANTHER" id="PTHR43081">
    <property type="entry name" value="ADENYLATE CYCLASE, TERMINAL-DIFFERENTIATION SPECIFIC-RELATED"/>
    <property type="match status" value="1"/>
</dbReference>
<dbReference type="InterPro" id="IPR029787">
    <property type="entry name" value="Nucleotide_cyclase"/>
</dbReference>
<evidence type="ECO:0000313" key="4">
    <source>
        <dbReference type="Proteomes" id="UP000433101"/>
    </source>
</evidence>
<protein>
    <recommendedName>
        <fullName evidence="2">Guanylate cyclase domain-containing protein</fullName>
    </recommendedName>
</protein>
<dbReference type="Pfam" id="PF00211">
    <property type="entry name" value="Guanylate_cyc"/>
    <property type="match status" value="1"/>
</dbReference>
<dbReference type="InterPro" id="IPR011990">
    <property type="entry name" value="TPR-like_helical_dom_sf"/>
</dbReference>
<dbReference type="Proteomes" id="UP000433101">
    <property type="component" value="Unassembled WGS sequence"/>
</dbReference>
<dbReference type="SUPFAM" id="SSF48452">
    <property type="entry name" value="TPR-like"/>
    <property type="match status" value="1"/>
</dbReference>
<sequence length="622" mass="67760">MNDPSRPTTRRLAAILHADVAGYSALMNSDESATQSAVARSMDRARETVASHGGRLVGTAGDAFLAEFPSVVEAVAAATEFQNAMVEFGASTSFQSPLAFRIGINLGDVIADGDDIFGDGINVAARVQALAPPGGIAITSAVRDQLGRRLPIAFADGGSHSVKNIPDPIQIYVASPPFELRTKAYRRRKYLPHLALGATLGAILALGLAVAALMDSYQAGSPLRGQSSERAENRPVVAILPFKDQTNEQDSYFANGVTEDVISHLGRFSELLVLSWNAVAPFGNRPVDIEALRSDLKARYVVGGSIHRSQEKLRLNVQLTDARDGILMWSRRYETPIEDLFEVQDRITNAIAGSLAVGVGRIEQQRAFETPTEALDAYDLVLRGRSLIRRVERKANFEARKLFRAAIEKDPNYADAHASLAWTQVADVWWGWSEWPANALEEAIKNADRALELDPRNILAMTARSEVLFLQDRLTPSRAQCLRALEINPNDAQARATCGSVMVFSGDFEEGIRNLELSMRIDPDATSWNLTNLAVGYYLVERFEDAANLLGGGARGFDEDPAPHAVLAAANARLGRMEAAQREVEKALRLYPFFDAAIFANNIGNEENSKKLLAGLRAAGFK</sequence>
<dbReference type="PROSITE" id="PS50125">
    <property type="entry name" value="GUANYLATE_CYCLASE_2"/>
    <property type="match status" value="1"/>
</dbReference>
<keyword evidence="1" id="KW-0812">Transmembrane</keyword>
<dbReference type="SMART" id="SM00044">
    <property type="entry name" value="CYCc"/>
    <property type="match status" value="1"/>
</dbReference>
<feature type="domain" description="Guanylate cyclase" evidence="2">
    <location>
        <begin position="14"/>
        <end position="128"/>
    </location>
</feature>
<dbReference type="SUPFAM" id="SSF55073">
    <property type="entry name" value="Nucleotide cyclase"/>
    <property type="match status" value="1"/>
</dbReference>
<comment type="caution">
    <text evidence="3">The sequence shown here is derived from an EMBL/GenBank/DDBJ whole genome shotgun (WGS) entry which is preliminary data.</text>
</comment>
<evidence type="ECO:0000259" key="2">
    <source>
        <dbReference type="PROSITE" id="PS50125"/>
    </source>
</evidence>
<name>A0A7X3S716_9HYPH</name>
<dbReference type="Gene3D" id="3.30.70.1230">
    <property type="entry name" value="Nucleotide cyclase"/>
    <property type="match status" value="1"/>
</dbReference>
<dbReference type="PANTHER" id="PTHR43081:SF19">
    <property type="entry name" value="PH-SENSITIVE ADENYLATE CYCLASE RV1264"/>
    <property type="match status" value="1"/>
</dbReference>
<keyword evidence="4" id="KW-1185">Reference proteome</keyword>
<evidence type="ECO:0000313" key="3">
    <source>
        <dbReference type="EMBL" id="MXN64334.1"/>
    </source>
</evidence>
<keyword evidence="1" id="KW-1133">Transmembrane helix</keyword>
<accession>A0A7X3S716</accession>
<dbReference type="GO" id="GO:0004016">
    <property type="term" value="F:adenylate cyclase activity"/>
    <property type="evidence" value="ECO:0007669"/>
    <property type="project" value="UniProtKB-ARBA"/>
</dbReference>
<reference evidence="3 4" key="1">
    <citation type="submission" date="2019-12" db="EMBL/GenBank/DDBJ databases">
        <authorList>
            <person name="Li M."/>
        </authorList>
    </citation>
    <scope>NUCLEOTIDE SEQUENCE [LARGE SCALE GENOMIC DNA]</scope>
    <source>
        <strain evidence="3 4">GBMRC 2046</strain>
    </source>
</reference>
<dbReference type="InterPro" id="IPR001054">
    <property type="entry name" value="A/G_cyclase"/>
</dbReference>
<dbReference type="Gene3D" id="3.40.50.10070">
    <property type="entry name" value="TolB, N-terminal domain"/>
    <property type="match status" value="1"/>
</dbReference>
<dbReference type="Gene3D" id="1.25.40.10">
    <property type="entry name" value="Tetratricopeptide repeat domain"/>
    <property type="match status" value="1"/>
</dbReference>
<dbReference type="GO" id="GO:0006171">
    <property type="term" value="P:cAMP biosynthetic process"/>
    <property type="evidence" value="ECO:0007669"/>
    <property type="project" value="TreeGrafter"/>
</dbReference>
<feature type="transmembrane region" description="Helical" evidence="1">
    <location>
        <begin position="190"/>
        <end position="214"/>
    </location>
</feature>
<evidence type="ECO:0000256" key="1">
    <source>
        <dbReference type="SAM" id="Phobius"/>
    </source>
</evidence>
<organism evidence="3 4">
    <name type="scientific">Stappia sediminis</name>
    <dbReference type="NCBI Taxonomy" id="2692190"/>
    <lineage>
        <taxon>Bacteria</taxon>
        <taxon>Pseudomonadati</taxon>
        <taxon>Pseudomonadota</taxon>
        <taxon>Alphaproteobacteria</taxon>
        <taxon>Hyphomicrobiales</taxon>
        <taxon>Stappiaceae</taxon>
        <taxon>Stappia</taxon>
    </lineage>
</organism>
<dbReference type="CDD" id="cd07302">
    <property type="entry name" value="CHD"/>
    <property type="match status" value="1"/>
</dbReference>
<dbReference type="RefSeq" id="WP_160774565.1">
    <property type="nucleotide sequence ID" value="NZ_WUMV01000002.1"/>
</dbReference>
<dbReference type="GO" id="GO:0035556">
    <property type="term" value="P:intracellular signal transduction"/>
    <property type="evidence" value="ECO:0007669"/>
    <property type="project" value="InterPro"/>
</dbReference>
<keyword evidence="1" id="KW-0472">Membrane</keyword>
<dbReference type="InterPro" id="IPR050697">
    <property type="entry name" value="Adenylyl/Guanylyl_Cyclase_3/4"/>
</dbReference>